<evidence type="ECO:0000313" key="1">
    <source>
        <dbReference type="EMBL" id="EKC32704.1"/>
    </source>
</evidence>
<dbReference type="EMBL" id="JH816167">
    <property type="protein sequence ID" value="EKC32704.1"/>
    <property type="molecule type" value="Genomic_DNA"/>
</dbReference>
<dbReference type="InParanoid" id="K1QNQ9"/>
<name>K1QNQ9_MAGGI</name>
<dbReference type="AlphaFoldDB" id="K1QNQ9"/>
<dbReference type="HOGENOM" id="CLU_370992_0_0_1"/>
<evidence type="ECO:0008006" key="2">
    <source>
        <dbReference type="Google" id="ProtNLM"/>
    </source>
</evidence>
<gene>
    <name evidence="1" type="ORF">CGI_10024082</name>
</gene>
<sequence length="750" mass="85076">MPWKSGHPLLTSHTHRVLFVVIGETEKSVDNSILRVDKMSDEQRTKLESYIKTLEDQSKPVPNDDRQERYCKYITKFASHFGNERVILTGSTIKGLRLRSHKDEGDFDYLIISGITIPEDALEQMKDLPCFVHIRTDDKLKTSFSGSLTVDGKYLHSKVLKEFEVMKEGFPITSGLKPILTAPKISKGRHSKDLETCSILEKDLKRAKESGNPVLLADNIYKTWAEFQRANDDSSLANALLDTLCLVLLEETDILVVCQGERVTRPSDNTKMTESSQPTLQSLHMDKMSPELRTKLESYIKTLEDQSKPVPNDDRQERYCKYITKFASHFGNERVILTGSTIKGLRLRSHKDEGDFDYLIISEKTIPVDALEQREDLPCFVHIRTDEPKTSFSESLIVDGKYLHSKVLKEFEDTKEGFPITSGLKPILTAPKISKGRHSKHLEINLEAKPGTSQIHYSIRKTDDLDPEILSVIDEEDDAGIFQSAVRSSTLSTDMKDILCNLVSQLVGTVTIDTTISTLFQTLSGLIKSTTSSENIMPPSKRFCKRESETDSDPRKVYRVPYLYKSSKDFIAAFPLAGNPPYLENWKQRIMSRKDLQRRSKTREIAAKIKEIFQDPERALQVYFDKKPTDQICLISKKDLKRAKESWNQLHQAGNIIGTWSANDDSTLQNALLDTLRLVLKKEKDFQGEGSVSEDSPGTSASVESQIGQLMAEGLQYHNANFSNRQERKRALEGLRSKAFGTIFSSIFRK</sequence>
<accession>K1QNQ9</accession>
<protein>
    <recommendedName>
        <fullName evidence="2">Mab-21-like nucleotidyltransferase domain-containing protein</fullName>
    </recommendedName>
</protein>
<reference evidence="1" key="1">
    <citation type="journal article" date="2012" name="Nature">
        <title>The oyster genome reveals stress adaptation and complexity of shell formation.</title>
        <authorList>
            <person name="Zhang G."/>
            <person name="Fang X."/>
            <person name="Guo X."/>
            <person name="Li L."/>
            <person name="Luo R."/>
            <person name="Xu F."/>
            <person name="Yang P."/>
            <person name="Zhang L."/>
            <person name="Wang X."/>
            <person name="Qi H."/>
            <person name="Xiong Z."/>
            <person name="Que H."/>
            <person name="Xie Y."/>
            <person name="Holland P.W."/>
            <person name="Paps J."/>
            <person name="Zhu Y."/>
            <person name="Wu F."/>
            <person name="Chen Y."/>
            <person name="Wang J."/>
            <person name="Peng C."/>
            <person name="Meng J."/>
            <person name="Yang L."/>
            <person name="Liu J."/>
            <person name="Wen B."/>
            <person name="Zhang N."/>
            <person name="Huang Z."/>
            <person name="Zhu Q."/>
            <person name="Feng Y."/>
            <person name="Mount A."/>
            <person name="Hedgecock D."/>
            <person name="Xu Z."/>
            <person name="Liu Y."/>
            <person name="Domazet-Loso T."/>
            <person name="Du Y."/>
            <person name="Sun X."/>
            <person name="Zhang S."/>
            <person name="Liu B."/>
            <person name="Cheng P."/>
            <person name="Jiang X."/>
            <person name="Li J."/>
            <person name="Fan D."/>
            <person name="Wang W."/>
            <person name="Fu W."/>
            <person name="Wang T."/>
            <person name="Wang B."/>
            <person name="Zhang J."/>
            <person name="Peng Z."/>
            <person name="Li Y."/>
            <person name="Li N."/>
            <person name="Wang J."/>
            <person name="Chen M."/>
            <person name="He Y."/>
            <person name="Tan F."/>
            <person name="Song X."/>
            <person name="Zheng Q."/>
            <person name="Huang R."/>
            <person name="Yang H."/>
            <person name="Du X."/>
            <person name="Chen L."/>
            <person name="Yang M."/>
            <person name="Gaffney P.M."/>
            <person name="Wang S."/>
            <person name="Luo L."/>
            <person name="She Z."/>
            <person name="Ming Y."/>
            <person name="Huang W."/>
            <person name="Zhang S."/>
            <person name="Huang B."/>
            <person name="Zhang Y."/>
            <person name="Qu T."/>
            <person name="Ni P."/>
            <person name="Miao G."/>
            <person name="Wang J."/>
            <person name="Wang Q."/>
            <person name="Steinberg C.E."/>
            <person name="Wang H."/>
            <person name="Li N."/>
            <person name="Qian L."/>
            <person name="Zhang G."/>
            <person name="Li Y."/>
            <person name="Yang H."/>
            <person name="Liu X."/>
            <person name="Wang J."/>
            <person name="Yin Y."/>
            <person name="Wang J."/>
        </authorList>
    </citation>
    <scope>NUCLEOTIDE SEQUENCE [LARGE SCALE GENOMIC DNA]</scope>
    <source>
        <strain evidence="1">05x7-T-G4-1.051#20</strain>
    </source>
</reference>
<organism evidence="1">
    <name type="scientific">Magallana gigas</name>
    <name type="common">Pacific oyster</name>
    <name type="synonym">Crassostrea gigas</name>
    <dbReference type="NCBI Taxonomy" id="29159"/>
    <lineage>
        <taxon>Eukaryota</taxon>
        <taxon>Metazoa</taxon>
        <taxon>Spiralia</taxon>
        <taxon>Lophotrochozoa</taxon>
        <taxon>Mollusca</taxon>
        <taxon>Bivalvia</taxon>
        <taxon>Autobranchia</taxon>
        <taxon>Pteriomorphia</taxon>
        <taxon>Ostreida</taxon>
        <taxon>Ostreoidea</taxon>
        <taxon>Ostreidae</taxon>
        <taxon>Magallana</taxon>
    </lineage>
</organism>
<proteinExistence type="predicted"/>